<organism evidence="1">
    <name type="scientific">Archaeoglobus fulgidus</name>
    <dbReference type="NCBI Taxonomy" id="2234"/>
    <lineage>
        <taxon>Archaea</taxon>
        <taxon>Methanobacteriati</taxon>
        <taxon>Methanobacteriota</taxon>
        <taxon>Archaeoglobi</taxon>
        <taxon>Archaeoglobales</taxon>
        <taxon>Archaeoglobaceae</taxon>
        <taxon>Archaeoglobus</taxon>
    </lineage>
</organism>
<evidence type="ECO:0000313" key="1">
    <source>
        <dbReference type="EMBL" id="HET20902.1"/>
    </source>
</evidence>
<gene>
    <name evidence="1" type="ORF">ENN70_02100</name>
</gene>
<proteinExistence type="predicted"/>
<reference evidence="1" key="1">
    <citation type="journal article" date="2020" name="mSystems">
        <title>Genome- and Community-Level Interaction Insights into Carbon Utilization and Element Cycling Functions of Hydrothermarchaeota in Hydrothermal Sediment.</title>
        <authorList>
            <person name="Zhou Z."/>
            <person name="Liu Y."/>
            <person name="Xu W."/>
            <person name="Pan J."/>
            <person name="Luo Z.H."/>
            <person name="Li M."/>
        </authorList>
    </citation>
    <scope>NUCLEOTIDE SEQUENCE [LARGE SCALE GENOMIC DNA]</scope>
    <source>
        <strain evidence="1">SpSt-12</strain>
    </source>
</reference>
<protein>
    <recommendedName>
        <fullName evidence="2">DUF2226 domain-containing protein</fullName>
    </recommendedName>
</protein>
<name>A0A7C2N6C8_ARCFL</name>
<comment type="caution">
    <text evidence="1">The sequence shown here is derived from an EMBL/GenBank/DDBJ whole genome shotgun (WGS) entry which is preliminary data.</text>
</comment>
<dbReference type="EMBL" id="DSCQ01000025">
    <property type="protein sequence ID" value="HET20902.1"/>
    <property type="molecule type" value="Genomic_DNA"/>
</dbReference>
<evidence type="ECO:0008006" key="2">
    <source>
        <dbReference type="Google" id="ProtNLM"/>
    </source>
</evidence>
<dbReference type="AlphaFoldDB" id="A0A7C2N6C8"/>
<accession>A0A7C2N6C8</accession>
<sequence length="270" mass="30017">MKIPPPVKGRIAVLKNFSIRNARLDKLADKRVCLLFRNGWIALEGSTVLAAFYEDSLESLTGREAFARLAQLKERIEVCRYEKKYLETLLRIYPEILIGCEFDDLLLEARTLDVLDTIVGSQFFESPVSGVSTGSGAEQPAVEAVQPAVEVVQPADDVDSGDEQEELEKGGEWVMDLEDYVTKLKQYTGVVEAFDGAVKYVFWLKDGNIVAACMHDGGVEMKGVSVFYFANVPATVVKKPWSDPPEDAFCQESESSFRSLLTSLDRGAWL</sequence>